<evidence type="ECO:0000313" key="3">
    <source>
        <dbReference type="Proteomes" id="UP000192257"/>
    </source>
</evidence>
<dbReference type="GeneID" id="39985204"/>
<organism evidence="2 3">
    <name type="scientific">Trypanosoma theileri</name>
    <dbReference type="NCBI Taxonomy" id="67003"/>
    <lineage>
        <taxon>Eukaryota</taxon>
        <taxon>Discoba</taxon>
        <taxon>Euglenozoa</taxon>
        <taxon>Kinetoplastea</taxon>
        <taxon>Metakinetoplastina</taxon>
        <taxon>Trypanosomatida</taxon>
        <taxon>Trypanosomatidae</taxon>
        <taxon>Trypanosoma</taxon>
    </lineage>
</organism>
<proteinExistence type="predicted"/>
<protein>
    <submittedName>
        <fullName evidence="2">Uncharacterized protein</fullName>
    </submittedName>
</protein>
<sequence>MMCPRVFLNSSHMMLQRRYNALKMTRNISFRNITENTLADTPSGYIQDPANHPKQMVTYKKLTIEGQSALDALEREEELMKREELAYSGYTTLVIQECKATILNDKSTREELESSCESLNRALKELIDLIGCTVEKKSSHHLTKSFLTEDEKTNDSILSNEYVVVSQDDCNHIRYIIALGMRRLGNYLEAENMCMEILSFDHSNCDALESLIEIYTGTEKPEKLRILFDKLSEWDIEKKKKDKENSKITDSKSINSILSTEDDTKSTQLVEVALILLSDIIIESASFHYNEHGEGSTSRFFLEAISPMISVFGPQYTSLFIDSLFRSMDEQHFSARFETSESKESEKTIGLVIAFLKMLLARRIYDLVEDSLRFEFQILSKLHAALRFNGEKHESYKVCERLMNLYRNNCAKKDLLTQNKKPKVRLGLFEDFEPTYKTVFFQYIEDRALDSLDVGKDLCIKAIEEFPEEASPWETLGLILHKKDPINGLDDAIVAVKKAFSLEPRNLRIILTLANFFKAQKRYKLHEMMIDRYQLLKYLIENGANEEEINTITEEIVGLDVNIPRETEPDEVSVQFADIQEHLERMEMSHTYSMPIDKEPRVFGKQPLSAPMLDSSINADKPERLVDPESNRYE</sequence>
<feature type="compositionally biased region" description="Basic and acidic residues" evidence="1">
    <location>
        <begin position="620"/>
        <end position="634"/>
    </location>
</feature>
<dbReference type="SUPFAM" id="SSF48452">
    <property type="entry name" value="TPR-like"/>
    <property type="match status" value="1"/>
</dbReference>
<dbReference type="EMBL" id="NBCO01000013">
    <property type="protein sequence ID" value="ORC89204.1"/>
    <property type="molecule type" value="Genomic_DNA"/>
</dbReference>
<dbReference type="AlphaFoldDB" id="A0A1X0NWX0"/>
<dbReference type="Proteomes" id="UP000192257">
    <property type="component" value="Unassembled WGS sequence"/>
</dbReference>
<dbReference type="VEuPathDB" id="TriTrypDB:TM35_000132080"/>
<dbReference type="OrthoDB" id="272606at2759"/>
<keyword evidence="3" id="KW-1185">Reference proteome</keyword>
<name>A0A1X0NWX0_9TRYP</name>
<feature type="region of interest" description="Disordered" evidence="1">
    <location>
        <begin position="603"/>
        <end position="634"/>
    </location>
</feature>
<gene>
    <name evidence="2" type="ORF">TM35_000132080</name>
</gene>
<reference evidence="2 3" key="1">
    <citation type="submission" date="2017-03" db="EMBL/GenBank/DDBJ databases">
        <title>An alternative strategy for trypanosome survival in the mammalian bloodstream revealed through genome and transcriptome analysis of the ubiquitous bovine parasite Trypanosoma (Megatrypanum) theileri.</title>
        <authorList>
            <person name="Kelly S."/>
            <person name="Ivens A."/>
            <person name="Mott A."/>
            <person name="O'Neill E."/>
            <person name="Emms D."/>
            <person name="Macleod O."/>
            <person name="Voorheis P."/>
            <person name="Matthews J."/>
            <person name="Matthews K."/>
            <person name="Carrington M."/>
        </authorList>
    </citation>
    <scope>NUCLEOTIDE SEQUENCE [LARGE SCALE GENOMIC DNA]</scope>
    <source>
        <strain evidence="2">Edinburgh</strain>
    </source>
</reference>
<comment type="caution">
    <text evidence="2">The sequence shown here is derived from an EMBL/GenBank/DDBJ whole genome shotgun (WGS) entry which is preliminary data.</text>
</comment>
<evidence type="ECO:0000313" key="2">
    <source>
        <dbReference type="EMBL" id="ORC89204.1"/>
    </source>
</evidence>
<dbReference type="Gene3D" id="1.25.40.10">
    <property type="entry name" value="Tetratricopeptide repeat domain"/>
    <property type="match status" value="1"/>
</dbReference>
<dbReference type="RefSeq" id="XP_028883270.1">
    <property type="nucleotide sequence ID" value="XM_029025424.1"/>
</dbReference>
<accession>A0A1X0NWX0</accession>
<dbReference type="InterPro" id="IPR011990">
    <property type="entry name" value="TPR-like_helical_dom_sf"/>
</dbReference>
<evidence type="ECO:0000256" key="1">
    <source>
        <dbReference type="SAM" id="MobiDB-lite"/>
    </source>
</evidence>